<evidence type="ECO:0000313" key="4">
    <source>
        <dbReference type="EMBL" id="MCA9385546.1"/>
    </source>
</evidence>
<dbReference type="Pfam" id="PF16656">
    <property type="entry name" value="Pur_ac_phosph_N"/>
    <property type="match status" value="1"/>
</dbReference>
<dbReference type="EMBL" id="JAGQLH010000026">
    <property type="protein sequence ID" value="MCA9385546.1"/>
    <property type="molecule type" value="Genomic_DNA"/>
</dbReference>
<protein>
    <submittedName>
        <fullName evidence="4">Fibronectin type III domain-containing protein</fullName>
    </submittedName>
</protein>
<reference evidence="4" key="2">
    <citation type="journal article" date="2021" name="Microbiome">
        <title>Successional dynamics and alternative stable states in a saline activated sludge microbial community over 9 years.</title>
        <authorList>
            <person name="Wang Y."/>
            <person name="Ye J."/>
            <person name="Ju F."/>
            <person name="Liu L."/>
            <person name="Boyd J.A."/>
            <person name="Deng Y."/>
            <person name="Parks D.H."/>
            <person name="Jiang X."/>
            <person name="Yin X."/>
            <person name="Woodcroft B.J."/>
            <person name="Tyson G.W."/>
            <person name="Hugenholtz P."/>
            <person name="Polz M.F."/>
            <person name="Zhang T."/>
        </authorList>
    </citation>
    <scope>NUCLEOTIDE SEQUENCE</scope>
    <source>
        <strain evidence="4">HKST-UBA11</strain>
    </source>
</reference>
<dbReference type="Gene3D" id="2.60.40.380">
    <property type="entry name" value="Purple acid phosphatase-like, N-terminal"/>
    <property type="match status" value="1"/>
</dbReference>
<dbReference type="SUPFAM" id="SSF49363">
    <property type="entry name" value="Purple acid phosphatase, N-terminal domain"/>
    <property type="match status" value="1"/>
</dbReference>
<feature type="region of interest" description="Disordered" evidence="1">
    <location>
        <begin position="478"/>
        <end position="514"/>
    </location>
</feature>
<feature type="compositionally biased region" description="Acidic residues" evidence="1">
    <location>
        <begin position="482"/>
        <end position="503"/>
    </location>
</feature>
<proteinExistence type="predicted"/>
<comment type="caution">
    <text evidence="4">The sequence shown here is derived from an EMBL/GenBank/DDBJ whole genome shotgun (WGS) entry which is preliminary data.</text>
</comment>
<dbReference type="AlphaFoldDB" id="A0A955L8D4"/>
<dbReference type="InterPro" id="IPR008963">
    <property type="entry name" value="Purple_acid_Pase-like_N"/>
</dbReference>
<reference evidence="4" key="1">
    <citation type="submission" date="2020-04" db="EMBL/GenBank/DDBJ databases">
        <authorList>
            <person name="Zhang T."/>
        </authorList>
    </citation>
    <scope>NUCLEOTIDE SEQUENCE</scope>
    <source>
        <strain evidence="4">HKST-UBA11</strain>
    </source>
</reference>
<evidence type="ECO:0000313" key="5">
    <source>
        <dbReference type="Proteomes" id="UP000754563"/>
    </source>
</evidence>
<name>A0A955L8D4_9BACT</name>
<sequence>MIRTSIHSAKQIILWCMFILLFIAIGVLTIIFTGDDELVVQRIALTNISGQSTTVVWTTDMPTIGSVVVDGVEYFDDRDLVEIALNEFEYDIEEAKPRQTHHVTIRELEPETTYSFQVHNDSEVFEDQPFAEFTTAKIPDQIRTPDPVYGMVSSEVEETGISDGIIIFNKRSEAEGSSHFVSVPVKNGSYSLDAQNLLSADLSEYYSVRDNEYEVIRFLATANGEILDESIQVPPDSDQPVDTVVLSIPDEQIAQVLIAEVEAQDVCSEVCDSNGENCNFLTIGESLWCSACAANCGGLLSACEEQGYGEEYCISSSTNSGTSDIESDPTNPYGKDCNEDEFGKDIDNLPGGSACCIGGNYECASGICEGTGITGTIGRCTAPADTTSNSSGSNFDTTTTATAVPGSGGVLKNPDGESCNPNEAPWTTPNKNPGESCCGGGFIECGFEQCSTLDNKQGICLGKEAVETQEGVEHISFIESQVEQEEESEDASDGEEDEGESEEGGASVGVDDSQEEFDCSPVRINVTISGTGIAYEVKGLNQGESIAMDKVEEGTTYTCNFKCFLKADGGFSTYISNNSGSQSDSTSCTAIEDSTSSIISGNTVFAQGTLLDSTLYDPGVYELVGDAITTKNVTVTEAGPFRFFSDTNLDGIKQPGEEYIEDLSSIEFSVNKTADVQSYRFVSGWNVISVPMIMNTEGTSSISTASDLIEELNNQGRRATHVTTYRNGKFVLLSQRTDEQGNPITFGEDFAIVPGEGYFIRNYDAGNVAFIGNKVSGGLEVGIEQGWNLLGIYHENKNSFRGFDILRNMNEQGIDVDVLSKWDSGVYKNLVLANSIEYGSPYDVFPNSGYWIRSNSPGVQEFTPE</sequence>
<feature type="compositionally biased region" description="Polar residues" evidence="1">
    <location>
        <begin position="387"/>
        <end position="402"/>
    </location>
</feature>
<keyword evidence="2" id="KW-0812">Transmembrane</keyword>
<evidence type="ECO:0000256" key="1">
    <source>
        <dbReference type="SAM" id="MobiDB-lite"/>
    </source>
</evidence>
<dbReference type="InterPro" id="IPR015914">
    <property type="entry name" value="PAPs_N"/>
</dbReference>
<keyword evidence="2" id="KW-1133">Transmembrane helix</keyword>
<dbReference type="GO" id="GO:0046872">
    <property type="term" value="F:metal ion binding"/>
    <property type="evidence" value="ECO:0007669"/>
    <property type="project" value="InterPro"/>
</dbReference>
<evidence type="ECO:0000256" key="2">
    <source>
        <dbReference type="SAM" id="Phobius"/>
    </source>
</evidence>
<organism evidence="4 5">
    <name type="scientific">Candidatus Dojkabacteria bacterium</name>
    <dbReference type="NCBI Taxonomy" id="2099670"/>
    <lineage>
        <taxon>Bacteria</taxon>
        <taxon>Candidatus Dojkabacteria</taxon>
    </lineage>
</organism>
<feature type="domain" description="Purple acid phosphatase N-terminal" evidence="3">
    <location>
        <begin position="42"/>
        <end position="133"/>
    </location>
</feature>
<feature type="transmembrane region" description="Helical" evidence="2">
    <location>
        <begin position="12"/>
        <end position="32"/>
    </location>
</feature>
<keyword evidence="2" id="KW-0472">Membrane</keyword>
<accession>A0A955L8D4</accession>
<dbReference type="Proteomes" id="UP000754563">
    <property type="component" value="Unassembled WGS sequence"/>
</dbReference>
<feature type="region of interest" description="Disordered" evidence="1">
    <location>
        <begin position="387"/>
        <end position="426"/>
    </location>
</feature>
<gene>
    <name evidence="4" type="ORF">KC717_02770</name>
</gene>
<evidence type="ECO:0000259" key="3">
    <source>
        <dbReference type="Pfam" id="PF16656"/>
    </source>
</evidence>
<dbReference type="GO" id="GO:0003993">
    <property type="term" value="F:acid phosphatase activity"/>
    <property type="evidence" value="ECO:0007669"/>
    <property type="project" value="InterPro"/>
</dbReference>